<evidence type="ECO:0000256" key="1">
    <source>
        <dbReference type="ARBA" id="ARBA00022603"/>
    </source>
</evidence>
<name>A0A9W6SHV1_9ACTN</name>
<dbReference type="AlphaFoldDB" id="A0A9W6SHV1"/>
<protein>
    <submittedName>
        <fullName evidence="4">Methyltransferase</fullName>
    </submittedName>
</protein>
<accession>A0A9W6SHV1</accession>
<reference evidence="4" key="1">
    <citation type="submission" date="2023-03" db="EMBL/GenBank/DDBJ databases">
        <title>Actinorhabdospora filicis NBRC 111898.</title>
        <authorList>
            <person name="Ichikawa N."/>
            <person name="Sato H."/>
            <person name="Tonouchi N."/>
        </authorList>
    </citation>
    <scope>NUCLEOTIDE SEQUENCE</scope>
    <source>
        <strain evidence="4">NBRC 111898</strain>
    </source>
</reference>
<dbReference type="GO" id="GO:0032259">
    <property type="term" value="P:methylation"/>
    <property type="evidence" value="ECO:0007669"/>
    <property type="project" value="UniProtKB-KW"/>
</dbReference>
<dbReference type="RefSeq" id="WP_285661442.1">
    <property type="nucleotide sequence ID" value="NZ_BSTX01000001.1"/>
</dbReference>
<dbReference type="PANTHER" id="PTHR43861">
    <property type="entry name" value="TRANS-ACONITATE 2-METHYLTRANSFERASE-RELATED"/>
    <property type="match status" value="1"/>
</dbReference>
<keyword evidence="1 4" id="KW-0489">Methyltransferase</keyword>
<dbReference type="Pfam" id="PF13649">
    <property type="entry name" value="Methyltransf_25"/>
    <property type="match status" value="1"/>
</dbReference>
<sequence length="196" mass="21272">MTFGGTPDWTPFISATTDQAPRPIHLDAVARFAAPGRAVDLGFGAGNESLDLLDRGWTVTAVDSSPAAVETLRRRAAGRDDRLTVVQSDLADAEIGEADYVFAGFSLFFTAPERFPDMWKRVRAAVAPGGRIAAHFLGDRDTWSGDDGITAVTEDEARALLDGLVLEHWHVTDEDGRAFSGPKHWHVFGFIAHRPA</sequence>
<evidence type="ECO:0000313" key="5">
    <source>
        <dbReference type="Proteomes" id="UP001165079"/>
    </source>
</evidence>
<proteinExistence type="predicted"/>
<dbReference type="InterPro" id="IPR029063">
    <property type="entry name" value="SAM-dependent_MTases_sf"/>
</dbReference>
<dbReference type="GO" id="GO:0008168">
    <property type="term" value="F:methyltransferase activity"/>
    <property type="evidence" value="ECO:0007669"/>
    <property type="project" value="UniProtKB-KW"/>
</dbReference>
<gene>
    <name evidence="4" type="ORF">Afil01_10670</name>
</gene>
<dbReference type="Proteomes" id="UP001165079">
    <property type="component" value="Unassembled WGS sequence"/>
</dbReference>
<dbReference type="Gene3D" id="3.40.50.150">
    <property type="entry name" value="Vaccinia Virus protein VP39"/>
    <property type="match status" value="1"/>
</dbReference>
<organism evidence="4 5">
    <name type="scientific">Actinorhabdospora filicis</name>
    <dbReference type="NCBI Taxonomy" id="1785913"/>
    <lineage>
        <taxon>Bacteria</taxon>
        <taxon>Bacillati</taxon>
        <taxon>Actinomycetota</taxon>
        <taxon>Actinomycetes</taxon>
        <taxon>Micromonosporales</taxon>
        <taxon>Micromonosporaceae</taxon>
        <taxon>Actinorhabdospora</taxon>
    </lineage>
</organism>
<feature type="domain" description="Methyltransferase" evidence="3">
    <location>
        <begin position="39"/>
        <end position="130"/>
    </location>
</feature>
<evidence type="ECO:0000256" key="2">
    <source>
        <dbReference type="ARBA" id="ARBA00022679"/>
    </source>
</evidence>
<keyword evidence="5" id="KW-1185">Reference proteome</keyword>
<comment type="caution">
    <text evidence="4">The sequence shown here is derived from an EMBL/GenBank/DDBJ whole genome shotgun (WGS) entry which is preliminary data.</text>
</comment>
<dbReference type="EMBL" id="BSTX01000001">
    <property type="protein sequence ID" value="GLZ76260.1"/>
    <property type="molecule type" value="Genomic_DNA"/>
</dbReference>
<dbReference type="InterPro" id="IPR041698">
    <property type="entry name" value="Methyltransf_25"/>
</dbReference>
<dbReference type="PANTHER" id="PTHR43861:SF1">
    <property type="entry name" value="TRANS-ACONITATE 2-METHYLTRANSFERASE"/>
    <property type="match status" value="1"/>
</dbReference>
<evidence type="ECO:0000313" key="4">
    <source>
        <dbReference type="EMBL" id="GLZ76260.1"/>
    </source>
</evidence>
<dbReference type="CDD" id="cd02440">
    <property type="entry name" value="AdoMet_MTases"/>
    <property type="match status" value="1"/>
</dbReference>
<evidence type="ECO:0000259" key="3">
    <source>
        <dbReference type="Pfam" id="PF13649"/>
    </source>
</evidence>
<dbReference type="SUPFAM" id="SSF53335">
    <property type="entry name" value="S-adenosyl-L-methionine-dependent methyltransferases"/>
    <property type="match status" value="1"/>
</dbReference>
<keyword evidence="2" id="KW-0808">Transferase</keyword>